<comment type="caution">
    <text evidence="4">The sequence shown here is derived from an EMBL/GenBank/DDBJ whole genome shotgun (WGS) entry which is preliminary data.</text>
</comment>
<dbReference type="PROSITE" id="PS50011">
    <property type="entry name" value="PROTEIN_KINASE_DOM"/>
    <property type="match status" value="1"/>
</dbReference>
<keyword evidence="5" id="KW-1185">Reference proteome</keyword>
<dbReference type="InterPro" id="IPR011009">
    <property type="entry name" value="Kinase-like_dom_sf"/>
</dbReference>
<dbReference type="RefSeq" id="XP_005651937.1">
    <property type="nucleotide sequence ID" value="XM_005651880.1"/>
</dbReference>
<name>I0Z9S4_COCSC</name>
<sequence length="491" mass="53720">MPICRSSRGASMKLRFEMQPPRQIKQFLKQGGQLQCCLNQAQQQLQQAEARIKTMGDDMAQLKEQSREQGERLEATCRAENAALQERLDDLQAQLNCAVAANSSLSLGITRKEDEIKHLKEVLNRTATLPVIPQATYDSQEWQRLASGGWGAVYKANLPVALKVPISSSPQYQEAINMEALIMLLFSHPNIVRPLAMVDCGDGVRGMLMEHFELGSLADRYRPYGGTLPLQIQLRILLQIIGAVGEMHEQGIFHGDLKPENVLVRANGSVAVTDFGLAIRGDAPLLAYKGSIGSTAPEVIDPAQRTTARRVDLYAICAIAYTLFTGQHCLNLLREQYNALPRSEVARVDKALADAGLAADCVHRHLCMAQYIGAIQGVNKVQFPRQLPECAQPYLHFLKTAMFWAKDRSSGVEFSLQEIRDSVQSCLIELEEAGEEASIPAATIAAQPSVPAAAAATRAHQARPQPRRPVHSSPVSFPGFLVPGALSSSTP</sequence>
<evidence type="ECO:0000259" key="3">
    <source>
        <dbReference type="PROSITE" id="PS50011"/>
    </source>
</evidence>
<dbReference type="Proteomes" id="UP000007264">
    <property type="component" value="Unassembled WGS sequence"/>
</dbReference>
<dbReference type="GeneID" id="17045848"/>
<dbReference type="SUPFAM" id="SSF56112">
    <property type="entry name" value="Protein kinase-like (PK-like)"/>
    <property type="match status" value="1"/>
</dbReference>
<feature type="coiled-coil region" evidence="1">
    <location>
        <begin position="38"/>
        <end position="101"/>
    </location>
</feature>
<dbReference type="Pfam" id="PF00069">
    <property type="entry name" value="Pkinase"/>
    <property type="match status" value="1"/>
</dbReference>
<accession>I0Z9S4</accession>
<dbReference type="STRING" id="574566.I0Z9S4"/>
<feature type="region of interest" description="Disordered" evidence="2">
    <location>
        <begin position="452"/>
        <end position="491"/>
    </location>
</feature>
<feature type="domain" description="Protein kinase" evidence="3">
    <location>
        <begin position="139"/>
        <end position="450"/>
    </location>
</feature>
<dbReference type="AlphaFoldDB" id="I0Z9S4"/>
<dbReference type="InterPro" id="IPR008271">
    <property type="entry name" value="Ser/Thr_kinase_AS"/>
</dbReference>
<dbReference type="OrthoDB" id="544400at2759"/>
<dbReference type="PROSITE" id="PS00108">
    <property type="entry name" value="PROTEIN_KINASE_ST"/>
    <property type="match status" value="1"/>
</dbReference>
<reference evidence="4 5" key="1">
    <citation type="journal article" date="2012" name="Genome Biol.">
        <title>The genome of the polar eukaryotic microalga coccomyxa subellipsoidea reveals traits of cold adaptation.</title>
        <authorList>
            <person name="Blanc G."/>
            <person name="Agarkova I."/>
            <person name="Grimwood J."/>
            <person name="Kuo A."/>
            <person name="Brueggeman A."/>
            <person name="Dunigan D."/>
            <person name="Gurnon J."/>
            <person name="Ladunga I."/>
            <person name="Lindquist E."/>
            <person name="Lucas S."/>
            <person name="Pangilinan J."/>
            <person name="Proschold T."/>
            <person name="Salamov A."/>
            <person name="Schmutz J."/>
            <person name="Weeks D."/>
            <person name="Yamada T."/>
            <person name="Claverie J.M."/>
            <person name="Grigoriev I."/>
            <person name="Van Etten J."/>
            <person name="Lomsadze A."/>
            <person name="Borodovsky M."/>
        </authorList>
    </citation>
    <scope>NUCLEOTIDE SEQUENCE [LARGE SCALE GENOMIC DNA]</scope>
    <source>
        <strain evidence="4 5">C-169</strain>
    </source>
</reference>
<evidence type="ECO:0000256" key="1">
    <source>
        <dbReference type="SAM" id="Coils"/>
    </source>
</evidence>
<feature type="compositionally biased region" description="Low complexity" evidence="2">
    <location>
        <begin position="452"/>
        <end position="464"/>
    </location>
</feature>
<dbReference type="PANTHER" id="PTHR44329">
    <property type="entry name" value="SERINE/THREONINE-PROTEIN KINASE TNNI3K-RELATED"/>
    <property type="match status" value="1"/>
</dbReference>
<proteinExistence type="predicted"/>
<dbReference type="InterPro" id="IPR000719">
    <property type="entry name" value="Prot_kinase_dom"/>
</dbReference>
<evidence type="ECO:0000313" key="4">
    <source>
        <dbReference type="EMBL" id="EIE27393.1"/>
    </source>
</evidence>
<dbReference type="eggNOG" id="KOG0583">
    <property type="taxonomic scope" value="Eukaryota"/>
</dbReference>
<keyword evidence="1" id="KW-0175">Coiled coil</keyword>
<protein>
    <submittedName>
        <fullName evidence="4">Kinase-like protein</fullName>
    </submittedName>
</protein>
<dbReference type="InterPro" id="IPR051681">
    <property type="entry name" value="Ser/Thr_Kinases-Pseudokinases"/>
</dbReference>
<dbReference type="GO" id="GO:0005524">
    <property type="term" value="F:ATP binding"/>
    <property type="evidence" value="ECO:0007669"/>
    <property type="project" value="InterPro"/>
</dbReference>
<dbReference type="SMART" id="SM00220">
    <property type="entry name" value="S_TKc"/>
    <property type="match status" value="1"/>
</dbReference>
<organism evidence="4 5">
    <name type="scientific">Coccomyxa subellipsoidea (strain C-169)</name>
    <name type="common">Green microalga</name>
    <dbReference type="NCBI Taxonomy" id="574566"/>
    <lineage>
        <taxon>Eukaryota</taxon>
        <taxon>Viridiplantae</taxon>
        <taxon>Chlorophyta</taxon>
        <taxon>core chlorophytes</taxon>
        <taxon>Trebouxiophyceae</taxon>
        <taxon>Trebouxiophyceae incertae sedis</taxon>
        <taxon>Coccomyxaceae</taxon>
        <taxon>Coccomyxa</taxon>
        <taxon>Coccomyxa subellipsoidea</taxon>
    </lineage>
</organism>
<dbReference type="KEGG" id="csl:COCSUDRAFT_39078"/>
<evidence type="ECO:0000256" key="2">
    <source>
        <dbReference type="SAM" id="MobiDB-lite"/>
    </source>
</evidence>
<dbReference type="PANTHER" id="PTHR44329:SF214">
    <property type="entry name" value="PROTEIN KINASE DOMAIN-CONTAINING PROTEIN"/>
    <property type="match status" value="1"/>
</dbReference>
<dbReference type="EMBL" id="AGSI01000001">
    <property type="protein sequence ID" value="EIE27393.1"/>
    <property type="molecule type" value="Genomic_DNA"/>
</dbReference>
<gene>
    <name evidence="4" type="ORF">COCSUDRAFT_39078</name>
</gene>
<dbReference type="Gene3D" id="1.10.510.10">
    <property type="entry name" value="Transferase(Phosphotransferase) domain 1"/>
    <property type="match status" value="1"/>
</dbReference>
<evidence type="ECO:0000313" key="5">
    <source>
        <dbReference type="Proteomes" id="UP000007264"/>
    </source>
</evidence>
<dbReference type="GO" id="GO:0004674">
    <property type="term" value="F:protein serine/threonine kinase activity"/>
    <property type="evidence" value="ECO:0007669"/>
    <property type="project" value="TreeGrafter"/>
</dbReference>